<comment type="caution">
    <text evidence="1">The sequence shown here is derived from an EMBL/GenBank/DDBJ whole genome shotgun (WGS) entry which is preliminary data.</text>
</comment>
<keyword evidence="2" id="KW-1185">Reference proteome</keyword>
<evidence type="ECO:0000313" key="1">
    <source>
        <dbReference type="EMBL" id="MFB9712875.1"/>
    </source>
</evidence>
<name>A0ABV5UK18_9MICC</name>
<accession>A0ABV5UK18</accession>
<sequence length="84" mass="9355">MENSQTPNSQTPNSQTPEAQQLEFHVSYLNTLSGRIEHEEFGDRSAAERFANAQLKEAEAWAVVDVVVLPAAQQQHEHAQQLVA</sequence>
<protein>
    <submittedName>
        <fullName evidence="1">Uncharacterized protein</fullName>
    </submittedName>
</protein>
<evidence type="ECO:0000313" key="2">
    <source>
        <dbReference type="Proteomes" id="UP001589536"/>
    </source>
</evidence>
<dbReference type="Proteomes" id="UP001589536">
    <property type="component" value="Unassembled WGS sequence"/>
</dbReference>
<organism evidence="1 2">
    <name type="scientific">Arthrobacter methylotrophus</name>
    <dbReference type="NCBI Taxonomy" id="121291"/>
    <lineage>
        <taxon>Bacteria</taxon>
        <taxon>Bacillati</taxon>
        <taxon>Actinomycetota</taxon>
        <taxon>Actinomycetes</taxon>
        <taxon>Micrococcales</taxon>
        <taxon>Micrococcaceae</taxon>
        <taxon>Arthrobacter</taxon>
    </lineage>
</organism>
<dbReference type="EMBL" id="JBHMBH010000006">
    <property type="protein sequence ID" value="MFB9712875.1"/>
    <property type="molecule type" value="Genomic_DNA"/>
</dbReference>
<reference evidence="1 2" key="1">
    <citation type="submission" date="2024-09" db="EMBL/GenBank/DDBJ databases">
        <authorList>
            <person name="Sun Q."/>
            <person name="Mori K."/>
        </authorList>
    </citation>
    <scope>NUCLEOTIDE SEQUENCE [LARGE SCALE GENOMIC DNA]</scope>
    <source>
        <strain evidence="1 2">JCM 13519</strain>
    </source>
</reference>
<proteinExistence type="predicted"/>
<dbReference type="RefSeq" id="WP_345049031.1">
    <property type="nucleotide sequence ID" value="NZ_BAABED010000001.1"/>
</dbReference>
<gene>
    <name evidence="1" type="ORF">ACFFPI_01730</name>
</gene>